<dbReference type="Proteomes" id="UP000292702">
    <property type="component" value="Unassembled WGS sequence"/>
</dbReference>
<dbReference type="Gene3D" id="1.20.1280.50">
    <property type="match status" value="1"/>
</dbReference>
<evidence type="ECO:0000313" key="3">
    <source>
        <dbReference type="Proteomes" id="UP000292702"/>
    </source>
</evidence>
<gene>
    <name evidence="2" type="ORF">EIP91_000055</name>
</gene>
<dbReference type="InterPro" id="IPR001810">
    <property type="entry name" value="F-box_dom"/>
</dbReference>
<name>A0A4R0RVY8_9APHY</name>
<keyword evidence="3" id="KW-1185">Reference proteome</keyword>
<accession>A0A4R0RVY8</accession>
<dbReference type="Pfam" id="PF12937">
    <property type="entry name" value="F-box-like"/>
    <property type="match status" value="1"/>
</dbReference>
<dbReference type="SUPFAM" id="SSF52047">
    <property type="entry name" value="RNI-like"/>
    <property type="match status" value="1"/>
</dbReference>
<dbReference type="STRING" id="92696.A0A4R0RVY8"/>
<dbReference type="AlphaFoldDB" id="A0A4R0RVY8"/>
<reference evidence="2 3" key="1">
    <citation type="submission" date="2018-11" db="EMBL/GenBank/DDBJ databases">
        <title>Genome assembly of Steccherinum ochraceum LE-BIN_3174, the white-rot fungus of the Steccherinaceae family (The Residual Polyporoid clade, Polyporales, Basidiomycota).</title>
        <authorList>
            <person name="Fedorova T.V."/>
            <person name="Glazunova O.A."/>
            <person name="Landesman E.O."/>
            <person name="Moiseenko K.V."/>
            <person name="Psurtseva N.V."/>
            <person name="Savinova O.S."/>
            <person name="Shakhova N.V."/>
            <person name="Tyazhelova T.V."/>
            <person name="Vasina D.V."/>
        </authorList>
    </citation>
    <scope>NUCLEOTIDE SEQUENCE [LARGE SCALE GENOMIC DNA]</scope>
    <source>
        <strain evidence="2 3">LE-BIN_3174</strain>
    </source>
</reference>
<organism evidence="2 3">
    <name type="scientific">Steccherinum ochraceum</name>
    <dbReference type="NCBI Taxonomy" id="92696"/>
    <lineage>
        <taxon>Eukaryota</taxon>
        <taxon>Fungi</taxon>
        <taxon>Dikarya</taxon>
        <taxon>Basidiomycota</taxon>
        <taxon>Agaricomycotina</taxon>
        <taxon>Agaricomycetes</taxon>
        <taxon>Polyporales</taxon>
        <taxon>Steccherinaceae</taxon>
        <taxon>Steccherinum</taxon>
    </lineage>
</organism>
<dbReference type="EMBL" id="RWJN01000001">
    <property type="protein sequence ID" value="TCD71923.1"/>
    <property type="molecule type" value="Genomic_DNA"/>
</dbReference>
<sequence length="591" mass="66647">MTTDQPKTTAFASLVGRSPSWVQEEIGRTKEYLRALHALQNGELRINRLPPEILTLIFLWIASVTESTGSNRWIYVSHVCSWWRAIALRSQALWTSVRSTNHIDMTSACLERSGTALLRVLYGDLFRQLTHQQWSLFARCIRGHASRFRSLEIDCQWATVIYFTTSVTASMSKLQDLSIIFSHYGVSPPAVPFDIQYASQIPPLRSLTLDVALLPDWNLPLFRGLRELHLSGITSKLSTSQFLDMLNACRHLLEILSLHNAGPSPKDRDSLPRRTVHLASLRQLTVSHRTRDTIPYILSLIELSGSASLVATCIPHYGDPYVGGQDVKGVRTVLPEDTSLLLKLEDLNGLEVTVEYHSVYQKQTHRAQHKSGIMLRGYIGSSKLIKATEARFALGLPFLDDTIRNEEYHQSIYRVIKEVPSVFARSPLQRLHLIVPERPIFSRTLMTQDNWLSIFTTFTLLKDLEIANLSGPQDELFSGRRSLCATSTIVLNLLSPKPVEDHPDFLRVTSAHEEGLLLPHLQLLHFCSDVSWNDASVITRAWKFLAARSTTTRGPITLKILDEEWGLAKVARCKALFEASEAQAPAVERVD</sequence>
<comment type="caution">
    <text evidence="2">The sequence shown here is derived from an EMBL/GenBank/DDBJ whole genome shotgun (WGS) entry which is preliminary data.</text>
</comment>
<protein>
    <recommendedName>
        <fullName evidence="1">F-box domain-containing protein</fullName>
    </recommendedName>
</protein>
<evidence type="ECO:0000259" key="1">
    <source>
        <dbReference type="Pfam" id="PF12937"/>
    </source>
</evidence>
<evidence type="ECO:0000313" key="2">
    <source>
        <dbReference type="EMBL" id="TCD71923.1"/>
    </source>
</evidence>
<feature type="domain" description="F-box" evidence="1">
    <location>
        <begin position="46"/>
        <end position="97"/>
    </location>
</feature>
<dbReference type="OrthoDB" id="2800666at2759"/>
<proteinExistence type="predicted"/>